<protein>
    <submittedName>
        <fullName evidence="1">Uncharacterized protein</fullName>
    </submittedName>
</protein>
<dbReference type="STRING" id="83560.NC80_04655"/>
<dbReference type="Proteomes" id="UP000260363">
    <property type="component" value="Chromosome"/>
</dbReference>
<evidence type="ECO:0000313" key="1">
    <source>
        <dbReference type="EMBL" id="AJR10986.1"/>
    </source>
</evidence>
<dbReference type="PATRIC" id="fig|83560.10.peg.952"/>
<organism evidence="1 2">
    <name type="scientific">Chlamydia muridarum</name>
    <dbReference type="NCBI Taxonomy" id="83560"/>
    <lineage>
        <taxon>Bacteria</taxon>
        <taxon>Pseudomonadati</taxon>
        <taxon>Chlamydiota</taxon>
        <taxon>Chlamydiia</taxon>
        <taxon>Chlamydiales</taxon>
        <taxon>Chlamydiaceae</taxon>
        <taxon>Chlamydia/Chlamydophila group</taxon>
        <taxon>Chlamydia</taxon>
    </lineage>
</organism>
<dbReference type="RefSeq" id="WP_010231944.1">
    <property type="nucleotide sequence ID" value="NZ_CP007217.1"/>
</dbReference>
<gene>
    <name evidence="1" type="ORF">BD36_04950</name>
</gene>
<proteinExistence type="predicted"/>
<dbReference type="GeneID" id="1246289"/>
<dbReference type="AlphaFoldDB" id="A0A069ZZN7"/>
<sequence length="84" mass="9256">MKTLLDNNIVRFKNISKTKHGIFVNFQVKGERGGASFTASIAVDIEAADVSAGDSLETIIERCALIGIREFQKCEFQFEGITCL</sequence>
<dbReference type="OMA" id="FVNFKVK"/>
<dbReference type="KEGG" id="cmg:NC81_04675"/>
<evidence type="ECO:0000313" key="2">
    <source>
        <dbReference type="Proteomes" id="UP000260363"/>
    </source>
</evidence>
<dbReference type="EMBL" id="CP007217">
    <property type="protein sequence ID" value="AJR10986.1"/>
    <property type="molecule type" value="Genomic_DNA"/>
</dbReference>
<name>A0A069ZZN7_CHLMR</name>
<dbReference type="KEGG" id="cmm:NC80_04655"/>
<accession>A0A069ZZN7</accession>
<reference evidence="1 2" key="1">
    <citation type="submission" date="2014-02" db="EMBL/GenBank/DDBJ databases">
        <authorList>
            <person name="Chen C."/>
            <person name="Conrad T.A."/>
            <person name="Zhou Z."/>
            <person name="Lai Z."/>
            <person name="Zhong G."/>
        </authorList>
    </citation>
    <scope>NUCLEOTIDE SEQUENCE [LARGE SCALE GENOMIC DNA]</scope>
    <source>
        <strain evidence="1 2">Nigg3-28</strain>
    </source>
</reference>
<dbReference type="KEGG" id="cmx:DNC_04685"/>